<feature type="region of interest" description="Disordered" evidence="7">
    <location>
        <begin position="517"/>
        <end position="539"/>
    </location>
</feature>
<evidence type="ECO:0000259" key="8">
    <source>
        <dbReference type="PROSITE" id="PS50089"/>
    </source>
</evidence>
<dbReference type="GO" id="GO:0005634">
    <property type="term" value="C:nucleus"/>
    <property type="evidence" value="ECO:0007669"/>
    <property type="project" value="InterPro"/>
</dbReference>
<dbReference type="EMBL" id="PKPP01003587">
    <property type="protein sequence ID" value="PWA68664.1"/>
    <property type="molecule type" value="Genomic_DNA"/>
</dbReference>
<dbReference type="SMART" id="SM00438">
    <property type="entry name" value="ZnF_NFX"/>
    <property type="match status" value="10"/>
</dbReference>
<dbReference type="CDD" id="cd06008">
    <property type="entry name" value="NF-X1-zinc-finger"/>
    <property type="match status" value="3"/>
</dbReference>
<keyword evidence="5" id="KW-0862">Zinc</keyword>
<keyword evidence="4 6" id="KW-0863">Zinc-finger</keyword>
<gene>
    <name evidence="9" type="ORF">CTI12_AA306410</name>
</gene>
<comment type="caution">
    <text evidence="9">The sequence shown here is derived from an EMBL/GenBank/DDBJ whole genome shotgun (WGS) entry which is preliminary data.</text>
</comment>
<organism evidence="9 10">
    <name type="scientific">Artemisia annua</name>
    <name type="common">Sweet wormwood</name>
    <dbReference type="NCBI Taxonomy" id="35608"/>
    <lineage>
        <taxon>Eukaryota</taxon>
        <taxon>Viridiplantae</taxon>
        <taxon>Streptophyta</taxon>
        <taxon>Embryophyta</taxon>
        <taxon>Tracheophyta</taxon>
        <taxon>Spermatophyta</taxon>
        <taxon>Magnoliopsida</taxon>
        <taxon>eudicotyledons</taxon>
        <taxon>Gunneridae</taxon>
        <taxon>Pentapetalae</taxon>
        <taxon>asterids</taxon>
        <taxon>campanulids</taxon>
        <taxon>Asterales</taxon>
        <taxon>Asteraceae</taxon>
        <taxon>Asteroideae</taxon>
        <taxon>Anthemideae</taxon>
        <taxon>Artemisiinae</taxon>
        <taxon>Artemisia</taxon>
    </lineage>
</organism>
<comment type="similarity">
    <text evidence="1">Belongs to the NFX1 family.</text>
</comment>
<dbReference type="InterPro" id="IPR034078">
    <property type="entry name" value="NFX1_fam"/>
</dbReference>
<evidence type="ECO:0000256" key="1">
    <source>
        <dbReference type="ARBA" id="ARBA00007269"/>
    </source>
</evidence>
<dbReference type="OrthoDB" id="536399at2759"/>
<dbReference type="PROSITE" id="PS01359">
    <property type="entry name" value="ZF_PHD_1"/>
    <property type="match status" value="1"/>
</dbReference>
<dbReference type="Proteomes" id="UP000245207">
    <property type="component" value="Unassembled WGS sequence"/>
</dbReference>
<dbReference type="AlphaFoldDB" id="A0A2U1N5D6"/>
<evidence type="ECO:0000256" key="6">
    <source>
        <dbReference type="PROSITE-ProRule" id="PRU00175"/>
    </source>
</evidence>
<dbReference type="PROSITE" id="PS50089">
    <property type="entry name" value="ZF_RING_2"/>
    <property type="match status" value="1"/>
</dbReference>
<dbReference type="GO" id="GO:0000977">
    <property type="term" value="F:RNA polymerase II transcription regulatory region sequence-specific DNA binding"/>
    <property type="evidence" value="ECO:0007669"/>
    <property type="project" value="TreeGrafter"/>
</dbReference>
<dbReference type="PANTHER" id="PTHR12360">
    <property type="entry name" value="NUCLEAR TRANSCRIPTION FACTOR, X-BOX BINDING 1 NFX1"/>
    <property type="match status" value="1"/>
</dbReference>
<dbReference type="GO" id="GO:0008270">
    <property type="term" value="F:zinc ion binding"/>
    <property type="evidence" value="ECO:0007669"/>
    <property type="project" value="UniProtKB-KW"/>
</dbReference>
<feature type="region of interest" description="Disordered" evidence="7">
    <location>
        <begin position="888"/>
        <end position="911"/>
    </location>
</feature>
<evidence type="ECO:0000256" key="3">
    <source>
        <dbReference type="ARBA" id="ARBA00022737"/>
    </source>
</evidence>
<evidence type="ECO:0000256" key="7">
    <source>
        <dbReference type="SAM" id="MobiDB-lite"/>
    </source>
</evidence>
<proteinExistence type="inferred from homology"/>
<feature type="region of interest" description="Disordered" evidence="7">
    <location>
        <begin position="764"/>
        <end position="816"/>
    </location>
</feature>
<feature type="compositionally biased region" description="Basic and acidic residues" evidence="7">
    <location>
        <begin position="764"/>
        <end position="781"/>
    </location>
</feature>
<feature type="compositionally biased region" description="Polar residues" evidence="7">
    <location>
        <begin position="794"/>
        <end position="804"/>
    </location>
</feature>
<keyword evidence="10" id="KW-1185">Reference proteome</keyword>
<reference evidence="9 10" key="1">
    <citation type="journal article" date="2018" name="Mol. Plant">
        <title>The genome of Artemisia annua provides insight into the evolution of Asteraceae family and artemisinin biosynthesis.</title>
        <authorList>
            <person name="Shen Q."/>
            <person name="Zhang L."/>
            <person name="Liao Z."/>
            <person name="Wang S."/>
            <person name="Yan T."/>
            <person name="Shi P."/>
            <person name="Liu M."/>
            <person name="Fu X."/>
            <person name="Pan Q."/>
            <person name="Wang Y."/>
            <person name="Lv Z."/>
            <person name="Lu X."/>
            <person name="Zhang F."/>
            <person name="Jiang W."/>
            <person name="Ma Y."/>
            <person name="Chen M."/>
            <person name="Hao X."/>
            <person name="Li L."/>
            <person name="Tang Y."/>
            <person name="Lv G."/>
            <person name="Zhou Y."/>
            <person name="Sun X."/>
            <person name="Brodelius P.E."/>
            <person name="Rose J.K.C."/>
            <person name="Tang K."/>
        </authorList>
    </citation>
    <scope>NUCLEOTIDE SEQUENCE [LARGE SCALE GENOMIC DNA]</scope>
    <source>
        <strain evidence="10">cv. Huhao1</strain>
        <tissue evidence="9">Leaf</tissue>
    </source>
</reference>
<dbReference type="Pfam" id="PF01422">
    <property type="entry name" value="zf-NF-X1"/>
    <property type="match status" value="9"/>
</dbReference>
<feature type="compositionally biased region" description="Polar residues" evidence="7">
    <location>
        <begin position="888"/>
        <end position="897"/>
    </location>
</feature>
<sequence length="911" mass="101901">MKSTVHHRQPPPQPPSDSDSSDSDTTTSTTKKPDHHTDFSNTIFQAYTHLSNHDSPDLTKIQSFLTSSRAGALSCLICLERIRPTDPTWQCSTRCHALFHLICIQSWARQSSDLSSARALTRGAEDSAATWNCPKCRIEFPKNLVPKKYLCFCGKVEDPVHDPWVLPHSCGEMCLRDLKYDCGHKCLLLCHPGPCPSCPKLVKVRCFCGGVEDVKRCGFKEFSCKKMCSRLLDCKVHCCGEVCHEGECPPCRAKGVYTCQCGKVKEERDCCERVFRCEIECGEMLGCGKHSCSKGCHEGSVVSVRCKGEGRVRVGKGFMKEWRVMLWRRRVAGRVIRSWSVGFIGVRKGVIVVRVLRLVELLFGSLVPCYQDVVCERKCQRVRDCGRHACKRKCCDTDCPPCSEICDKKLRCNNHKCPSPCHRGACAPCPVMVTISCFCGETRFEVPCGTEKEQKPPKCSKRCQIPPLCRHKSITRPHKCHYGACPQCRLVCDEEYPCGHKCKLRCHGAIPPPNPEFTLKPKKKKQHHHQSESTPGSPCPPCPELVWRPCVGEHIGADRMTVCSNKAKFSCDNYCGNLLPCGNHFCTKTCHALKISGSGEQCEKCSLPCQREREPICQHPCPLKCHPEECPPCKVLIKRSCHCGAMVHVFECLYYNTLSAKEQIAVRSCSGPCHKKLPNCTHLCPEICHVGQCPSPEKCSKKVIVRCGCQTLKKDWPCHQVQAAYHSSGRDPKDITKNQFGLGLLECNSDCKSKIKVDDSELHLRKPKAPEKKEPDVENYVRKRKRRKDKVQEDQQVSSFQDTSRAGKKGGSGGFENYGDSADDIAVCDHCGEFDCNGIFRVQGSHVAQQLDESKNYGDSADDIAVCDHRGEFDCNGIFRVQGSHVAQQLDESSGNTKTEKEISKNLSLEF</sequence>
<dbReference type="InterPro" id="IPR019786">
    <property type="entry name" value="Zinc_finger_PHD-type_CS"/>
</dbReference>
<dbReference type="GO" id="GO:0000981">
    <property type="term" value="F:DNA-binding transcription factor activity, RNA polymerase II-specific"/>
    <property type="evidence" value="ECO:0007669"/>
    <property type="project" value="TreeGrafter"/>
</dbReference>
<feature type="region of interest" description="Disordered" evidence="7">
    <location>
        <begin position="1"/>
        <end position="37"/>
    </location>
</feature>
<dbReference type="InterPro" id="IPR001841">
    <property type="entry name" value="Znf_RING"/>
</dbReference>
<dbReference type="CDD" id="cd16697">
    <property type="entry name" value="RING-CH-C4HC3_NFXL1"/>
    <property type="match status" value="1"/>
</dbReference>
<keyword evidence="3" id="KW-0677">Repeat</keyword>
<feature type="domain" description="RING-type" evidence="8">
    <location>
        <begin position="75"/>
        <end position="137"/>
    </location>
</feature>
<accession>A0A2U1N5D6</accession>
<dbReference type="InterPro" id="IPR000967">
    <property type="entry name" value="Znf_NFX1"/>
</dbReference>
<evidence type="ECO:0000256" key="4">
    <source>
        <dbReference type="ARBA" id="ARBA00022771"/>
    </source>
</evidence>
<dbReference type="STRING" id="35608.A0A2U1N5D6"/>
<name>A0A2U1N5D6_ARTAN</name>
<evidence type="ECO:0000256" key="2">
    <source>
        <dbReference type="ARBA" id="ARBA00022723"/>
    </source>
</evidence>
<keyword evidence="2" id="KW-0479">Metal-binding</keyword>
<protein>
    <submittedName>
        <fullName evidence="9">Zinc finger, NF-X1-type, Zinc finger, RING/FYVE/PHD-type</fullName>
    </submittedName>
</protein>
<evidence type="ECO:0000313" key="10">
    <source>
        <dbReference type="Proteomes" id="UP000245207"/>
    </source>
</evidence>
<dbReference type="SUPFAM" id="SSF57850">
    <property type="entry name" value="RING/U-box"/>
    <property type="match status" value="1"/>
</dbReference>
<dbReference type="PANTHER" id="PTHR12360:SF1">
    <property type="entry name" value="NF-X1-TYPE ZINC FINGER PROTEIN NFXL1"/>
    <property type="match status" value="1"/>
</dbReference>
<evidence type="ECO:0000256" key="5">
    <source>
        <dbReference type="ARBA" id="ARBA00022833"/>
    </source>
</evidence>
<evidence type="ECO:0000313" key="9">
    <source>
        <dbReference type="EMBL" id="PWA68664.1"/>
    </source>
</evidence>